<evidence type="ECO:0000313" key="1">
    <source>
        <dbReference type="EMBL" id="ACV60066.1"/>
    </source>
</evidence>
<keyword evidence="2" id="KW-1185">Reference proteome</keyword>
<sequence>MSPLSMVKRSTPDTSMVYELWISELLTSAKRYRDEWHRHSSDAFRTGTVYAYYDVLSKLYHIAARLGVDPESLGLPDELEREIL</sequence>
<dbReference type="AlphaFoldDB" id="C8WYH2"/>
<accession>C8WYH2</accession>
<protein>
    <submittedName>
        <fullName evidence="1">Uncharacterized protein</fullName>
    </submittedName>
</protein>
<gene>
    <name evidence="1" type="ordered locus">Aaci_3068</name>
</gene>
<proteinExistence type="predicted"/>
<evidence type="ECO:0000313" key="2">
    <source>
        <dbReference type="Proteomes" id="UP000001917"/>
    </source>
</evidence>
<reference evidence="1 2" key="2">
    <citation type="journal article" date="2010" name="Stand. Genomic Sci.">
        <title>Complete genome sequence of Alicyclobacillus acidocaldarius type strain (104-IA).</title>
        <authorList>
            <person name="Mavromatis K."/>
            <person name="Sikorski J."/>
            <person name="Lapidus A."/>
            <person name="Glavina Del Rio T."/>
            <person name="Copeland A."/>
            <person name="Tice H."/>
            <person name="Cheng J.F."/>
            <person name="Lucas S."/>
            <person name="Chen F."/>
            <person name="Nolan M."/>
            <person name="Bruce D."/>
            <person name="Goodwin L."/>
            <person name="Pitluck S."/>
            <person name="Ivanova N."/>
            <person name="Ovchinnikova G."/>
            <person name="Pati A."/>
            <person name="Chen A."/>
            <person name="Palaniappan K."/>
            <person name="Land M."/>
            <person name="Hauser L."/>
            <person name="Chang Y.J."/>
            <person name="Jeffries C.D."/>
            <person name="Chain P."/>
            <person name="Meincke L."/>
            <person name="Sims D."/>
            <person name="Chertkov O."/>
            <person name="Han C."/>
            <person name="Brettin T."/>
            <person name="Detter J.C."/>
            <person name="Wahrenburg C."/>
            <person name="Rohde M."/>
            <person name="Pukall R."/>
            <person name="Goker M."/>
            <person name="Bristow J."/>
            <person name="Eisen J.A."/>
            <person name="Markowitz V."/>
            <person name="Hugenholtz P."/>
            <person name="Klenk H.P."/>
            <person name="Kyrpides N.C."/>
        </authorList>
    </citation>
    <scope>NUCLEOTIDE SEQUENCE [LARGE SCALE GENOMIC DNA]</scope>
    <source>
        <strain evidence="2">ATCC 27009 / DSM 446 / BCRC 14685 / JCM 5260 / KCTC 1825 / NBRC 15652 / NCIMB 11725 / NRRL B-14509 / 104-IA</strain>
        <plasmid evidence="1 2">pAACI02</plasmid>
    </source>
</reference>
<organism evidence="1 2">
    <name type="scientific">Alicyclobacillus acidocaldarius subsp. acidocaldarius (strain ATCC 27009 / DSM 446 / BCRC 14685 / JCM 5260 / KCTC 1825 / NBRC 15652 / NCIMB 11725 / NRRL B-14509 / 104-IA)</name>
    <name type="common">Bacillus acidocaldarius</name>
    <dbReference type="NCBI Taxonomy" id="521098"/>
    <lineage>
        <taxon>Bacteria</taxon>
        <taxon>Bacillati</taxon>
        <taxon>Bacillota</taxon>
        <taxon>Bacilli</taxon>
        <taxon>Bacillales</taxon>
        <taxon>Alicyclobacillaceae</taxon>
        <taxon>Alicyclobacillus</taxon>
    </lineage>
</organism>
<dbReference type="EMBL" id="CP001729">
    <property type="protein sequence ID" value="ACV60066.1"/>
    <property type="molecule type" value="Genomic_DNA"/>
</dbReference>
<keyword evidence="1" id="KW-0614">Plasmid</keyword>
<dbReference type="Proteomes" id="UP000001917">
    <property type="component" value="Plasmid pAACI02"/>
</dbReference>
<dbReference type="HOGENOM" id="CLU_2520257_0_0_9"/>
<reference evidence="2" key="1">
    <citation type="submission" date="2009-09" db="EMBL/GenBank/DDBJ databases">
        <title>The complete plasmid2 of Alicyclobacillus acidocaldarius subsp. acidocaldarius DSM 446.</title>
        <authorList>
            <consortium name="US DOE Joint Genome Institute (JGI-PGF)"/>
            <person name="Lucas S."/>
            <person name="Copeland A."/>
            <person name="Lapidus A."/>
            <person name="Glavina del Rio T."/>
            <person name="Dalin E."/>
            <person name="Tice H."/>
            <person name="Bruce D."/>
            <person name="Goodwin L."/>
            <person name="Pitluck S."/>
            <person name="Kyrpides N."/>
            <person name="Mavromatis K."/>
            <person name="Ivanova N."/>
            <person name="Ovchinnikova G."/>
            <person name="Chertkov O."/>
            <person name="Sims D."/>
            <person name="Brettin T."/>
            <person name="Detter J.C."/>
            <person name="Han C."/>
            <person name="Larimer F."/>
            <person name="Land M."/>
            <person name="Hauser L."/>
            <person name="Markowitz V."/>
            <person name="Cheng J.-F."/>
            <person name="Hugenholtz P."/>
            <person name="Woyke T."/>
            <person name="Wu D."/>
            <person name="Pukall R."/>
            <person name="Klenk H.-P."/>
            <person name="Eisen J.A."/>
        </authorList>
    </citation>
    <scope>NUCLEOTIDE SEQUENCE [LARGE SCALE GENOMIC DNA]</scope>
    <source>
        <strain evidence="2">ATCC 27009 / DSM 446 / BCRC 14685 / JCM 5260 / KCTC 1825 / NBRC 15652 / NCIMB 11725 / NRRL B-14509 / 104-IA</strain>
        <plasmid evidence="2">pAACI02</plasmid>
    </source>
</reference>
<name>C8WYH2_ALIAD</name>
<dbReference type="KEGG" id="aac:Aaci_3068"/>
<geneLocation type="plasmid" evidence="1 2">
    <name>pAACI02</name>
</geneLocation>